<comment type="caution">
    <text evidence="2">The sequence shown here is derived from an EMBL/GenBank/DDBJ whole genome shotgun (WGS) entry which is preliminary data.</text>
</comment>
<feature type="region of interest" description="Disordered" evidence="1">
    <location>
        <begin position="47"/>
        <end position="84"/>
    </location>
</feature>
<gene>
    <name evidence="2" type="ORF">mPipKuh1_007998</name>
</gene>
<keyword evidence="3" id="KW-1185">Reference proteome</keyword>
<feature type="compositionally biased region" description="Low complexity" evidence="1">
    <location>
        <begin position="54"/>
        <end position="66"/>
    </location>
</feature>
<evidence type="ECO:0000256" key="1">
    <source>
        <dbReference type="SAM" id="MobiDB-lite"/>
    </source>
</evidence>
<dbReference type="AlphaFoldDB" id="A0A7J7WD10"/>
<feature type="region of interest" description="Disordered" evidence="1">
    <location>
        <begin position="109"/>
        <end position="136"/>
    </location>
</feature>
<dbReference type="Proteomes" id="UP000558488">
    <property type="component" value="Unassembled WGS sequence"/>
</dbReference>
<proteinExistence type="predicted"/>
<organism evidence="2 3">
    <name type="scientific">Pipistrellus kuhlii</name>
    <name type="common">Kuhl's pipistrelle</name>
    <dbReference type="NCBI Taxonomy" id="59472"/>
    <lineage>
        <taxon>Eukaryota</taxon>
        <taxon>Metazoa</taxon>
        <taxon>Chordata</taxon>
        <taxon>Craniata</taxon>
        <taxon>Vertebrata</taxon>
        <taxon>Euteleostomi</taxon>
        <taxon>Mammalia</taxon>
        <taxon>Eutheria</taxon>
        <taxon>Laurasiatheria</taxon>
        <taxon>Chiroptera</taxon>
        <taxon>Yangochiroptera</taxon>
        <taxon>Vespertilionidae</taxon>
        <taxon>Pipistrellus</taxon>
    </lineage>
</organism>
<reference evidence="2 3" key="1">
    <citation type="journal article" date="2020" name="Nature">
        <title>Six reference-quality genomes reveal evolution of bat adaptations.</title>
        <authorList>
            <person name="Jebb D."/>
            <person name="Huang Z."/>
            <person name="Pippel M."/>
            <person name="Hughes G.M."/>
            <person name="Lavrichenko K."/>
            <person name="Devanna P."/>
            <person name="Winkler S."/>
            <person name="Jermiin L.S."/>
            <person name="Skirmuntt E.C."/>
            <person name="Katzourakis A."/>
            <person name="Burkitt-Gray L."/>
            <person name="Ray D.A."/>
            <person name="Sullivan K.A.M."/>
            <person name="Roscito J.G."/>
            <person name="Kirilenko B.M."/>
            <person name="Davalos L.M."/>
            <person name="Corthals A.P."/>
            <person name="Power M.L."/>
            <person name="Jones G."/>
            <person name="Ransome R.D."/>
            <person name="Dechmann D.K.N."/>
            <person name="Locatelli A.G."/>
            <person name="Puechmaille S.J."/>
            <person name="Fedrigo O."/>
            <person name="Jarvis E.D."/>
            <person name="Hiller M."/>
            <person name="Vernes S.C."/>
            <person name="Myers E.W."/>
            <person name="Teeling E.C."/>
        </authorList>
    </citation>
    <scope>NUCLEOTIDE SEQUENCE [LARGE SCALE GENOMIC DNA]</scope>
    <source>
        <strain evidence="2">MPipKuh1</strain>
        <tissue evidence="2">Flight muscle</tissue>
    </source>
</reference>
<evidence type="ECO:0000313" key="3">
    <source>
        <dbReference type="Proteomes" id="UP000558488"/>
    </source>
</evidence>
<evidence type="ECO:0000313" key="2">
    <source>
        <dbReference type="EMBL" id="KAF6335315.1"/>
    </source>
</evidence>
<sequence length="136" mass="14979">MLIFRETEFFYGSPRTELMFYIQVDSITIVTNTCVKCSQGLSPLCSPRRPWRQTSNPNSSATSSAAQDRWSLSARSAPPLGDGNCSSSYCTEMLGGICITRDHRVRSVPATRGADHARGRGRAGKISVPTNQQHRL</sequence>
<accession>A0A7J7WD10</accession>
<protein>
    <submittedName>
        <fullName evidence="2">Uncharacterized protein</fullName>
    </submittedName>
</protein>
<name>A0A7J7WD10_PIPKU</name>
<dbReference type="EMBL" id="JACAGB010000011">
    <property type="protein sequence ID" value="KAF6335315.1"/>
    <property type="molecule type" value="Genomic_DNA"/>
</dbReference>